<name>A0A5N5VWP6_STRMB</name>
<dbReference type="EMBL" id="VOKX01000145">
    <property type="protein sequence ID" value="KAB7832504.1"/>
    <property type="molecule type" value="Genomic_DNA"/>
</dbReference>
<proteinExistence type="predicted"/>
<keyword evidence="2" id="KW-0233">DNA recombination</keyword>
<dbReference type="InterPro" id="IPR010998">
    <property type="entry name" value="Integrase_recombinase_N"/>
</dbReference>
<dbReference type="InterPro" id="IPR011010">
    <property type="entry name" value="DNA_brk_join_enz"/>
</dbReference>
<dbReference type="AlphaFoldDB" id="A0A5N5VWP6"/>
<keyword evidence="1" id="KW-0238">DNA-binding</keyword>
<dbReference type="Gene3D" id="1.10.150.130">
    <property type="match status" value="1"/>
</dbReference>
<dbReference type="GO" id="GO:0015074">
    <property type="term" value="P:DNA integration"/>
    <property type="evidence" value="ECO:0007669"/>
    <property type="project" value="InterPro"/>
</dbReference>
<dbReference type="Gene3D" id="1.10.443.10">
    <property type="entry name" value="Intergrase catalytic core"/>
    <property type="match status" value="1"/>
</dbReference>
<evidence type="ECO:0000256" key="2">
    <source>
        <dbReference type="ARBA" id="ARBA00023172"/>
    </source>
</evidence>
<accession>A0A5N5VWP6</accession>
<dbReference type="InterPro" id="IPR013762">
    <property type="entry name" value="Integrase-like_cat_sf"/>
</dbReference>
<evidence type="ECO:0000313" key="5">
    <source>
        <dbReference type="Proteomes" id="UP000327000"/>
    </source>
</evidence>
<feature type="domain" description="Integrase SAM-like N-terminal" evidence="3">
    <location>
        <begin position="73"/>
        <end position="117"/>
    </location>
</feature>
<dbReference type="InterPro" id="IPR004107">
    <property type="entry name" value="Integrase_SAM-like_N"/>
</dbReference>
<keyword evidence="5" id="KW-1185">Reference proteome</keyword>
<dbReference type="GO" id="GO:0006310">
    <property type="term" value="P:DNA recombination"/>
    <property type="evidence" value="ECO:0007669"/>
    <property type="project" value="UniProtKB-KW"/>
</dbReference>
<dbReference type="Proteomes" id="UP000327000">
    <property type="component" value="Unassembled WGS sequence"/>
</dbReference>
<dbReference type="RefSeq" id="WP_152266296.1">
    <property type="nucleotide sequence ID" value="NZ_VOKX01000145.1"/>
</dbReference>
<comment type="caution">
    <text evidence="4">The sequence shown here is derived from an EMBL/GenBank/DDBJ whole genome shotgun (WGS) entry which is preliminary data.</text>
</comment>
<sequence>MPYIEWRGDKCRVKWWAGEYLPNGRKKYEAKSGFEDEDAARNYGLDREYEVRHGTAIKQSDSRTLMSAYCWDWFDAQDLRPSSTQTYKSIINTRIVPYWGGRAVGDITAFQYEAWKKALRAAAERGEISASYVKEILMVFGAMMDDSVTRYQLRTTSPVVRDKPGRGRYKKKVREKKRPQEMATLHRLAANAYQVWGYTGWTYIWTAAFTGMRPKEMWGLQRCFTSPNWPASDPLDSDDNKRESDLDRYTRMPALRVQYQHQWVEGERTLVDPKYDSWRTLVVPPFLHEMHEALLASHDSQWMFLSHSGGPLLGTDFEKAYWRPIRDGSPARKGRYARAKIPSVPEMAKKRIYLLRHGHKEWLDEDGHPRVAAEARMGHELGGVEGVYANVTPGMELRIAETLQERWEKFMGQDVWLPPVPTPLPVDLSLRVPAQVSARASLDVD</sequence>
<dbReference type="GO" id="GO:0003677">
    <property type="term" value="F:DNA binding"/>
    <property type="evidence" value="ECO:0007669"/>
    <property type="project" value="UniProtKB-KW"/>
</dbReference>
<dbReference type="OrthoDB" id="4529782at2"/>
<protein>
    <submittedName>
        <fullName evidence="4">Integrase</fullName>
    </submittedName>
</protein>
<organism evidence="4 5">
    <name type="scientific">Streptomyces mobaraensis</name>
    <name type="common">Streptoverticillium mobaraense</name>
    <dbReference type="NCBI Taxonomy" id="35621"/>
    <lineage>
        <taxon>Bacteria</taxon>
        <taxon>Bacillati</taxon>
        <taxon>Actinomycetota</taxon>
        <taxon>Actinomycetes</taxon>
        <taxon>Kitasatosporales</taxon>
        <taxon>Streptomycetaceae</taxon>
        <taxon>Streptomyces</taxon>
    </lineage>
</organism>
<evidence type="ECO:0000259" key="3">
    <source>
        <dbReference type="Pfam" id="PF14659"/>
    </source>
</evidence>
<dbReference type="SUPFAM" id="SSF56349">
    <property type="entry name" value="DNA breaking-rejoining enzymes"/>
    <property type="match status" value="1"/>
</dbReference>
<evidence type="ECO:0000313" key="4">
    <source>
        <dbReference type="EMBL" id="KAB7832504.1"/>
    </source>
</evidence>
<reference evidence="4 5" key="1">
    <citation type="journal article" date="2019" name="Microb. Cell Fact.">
        <title>Exploring novel herbicidin analogues by transcriptional regulator overexpression and MS/MS molecular networking.</title>
        <authorList>
            <person name="Shi Y."/>
            <person name="Gu R."/>
            <person name="Li Y."/>
            <person name="Wang X."/>
            <person name="Ren W."/>
            <person name="Li X."/>
            <person name="Wang L."/>
            <person name="Xie Y."/>
            <person name="Hong B."/>
        </authorList>
    </citation>
    <scope>NUCLEOTIDE SEQUENCE [LARGE SCALE GENOMIC DNA]</scope>
    <source>
        <strain evidence="4 5">US-43</strain>
    </source>
</reference>
<evidence type="ECO:0000256" key="1">
    <source>
        <dbReference type="ARBA" id="ARBA00023125"/>
    </source>
</evidence>
<gene>
    <name evidence="4" type="ORF">FRZ00_34730</name>
</gene>
<dbReference type="Pfam" id="PF14659">
    <property type="entry name" value="Phage_int_SAM_3"/>
    <property type="match status" value="1"/>
</dbReference>